<keyword evidence="2" id="KW-1185">Reference proteome</keyword>
<name>A0ABQ9H628_9NEOP</name>
<dbReference type="EMBL" id="JARBHB010000007">
    <property type="protein sequence ID" value="KAJ8879666.1"/>
    <property type="molecule type" value="Genomic_DNA"/>
</dbReference>
<reference evidence="1 2" key="1">
    <citation type="submission" date="2023-02" db="EMBL/GenBank/DDBJ databases">
        <title>LHISI_Scaffold_Assembly.</title>
        <authorList>
            <person name="Stuart O.P."/>
            <person name="Cleave R."/>
            <person name="Magrath M.J.L."/>
            <person name="Mikheyev A.S."/>
        </authorList>
    </citation>
    <scope>NUCLEOTIDE SEQUENCE [LARGE SCALE GENOMIC DNA]</scope>
    <source>
        <strain evidence="1">Daus_M_001</strain>
        <tissue evidence="1">Leg muscle</tissue>
    </source>
</reference>
<comment type="caution">
    <text evidence="1">The sequence shown here is derived from an EMBL/GenBank/DDBJ whole genome shotgun (WGS) entry which is preliminary data.</text>
</comment>
<proteinExistence type="predicted"/>
<sequence length="132" mass="15715">MTSLARTTAATFIKIYQLLKEKKRTRKPRWWIKELYRNRVQYGKRLLQETYETIEDTVQNFTRMTLVEFERLHELISSQIGKRDIYMREAITVKERLAITLRFLATGDSFTILQLSFLCFETVDIQHCSGSV</sequence>
<evidence type="ECO:0000313" key="2">
    <source>
        <dbReference type="Proteomes" id="UP001159363"/>
    </source>
</evidence>
<accession>A0ABQ9H628</accession>
<organism evidence="1 2">
    <name type="scientific">Dryococelus australis</name>
    <dbReference type="NCBI Taxonomy" id="614101"/>
    <lineage>
        <taxon>Eukaryota</taxon>
        <taxon>Metazoa</taxon>
        <taxon>Ecdysozoa</taxon>
        <taxon>Arthropoda</taxon>
        <taxon>Hexapoda</taxon>
        <taxon>Insecta</taxon>
        <taxon>Pterygota</taxon>
        <taxon>Neoptera</taxon>
        <taxon>Polyneoptera</taxon>
        <taxon>Phasmatodea</taxon>
        <taxon>Verophasmatodea</taxon>
        <taxon>Anareolatae</taxon>
        <taxon>Phasmatidae</taxon>
        <taxon>Eurycanthinae</taxon>
        <taxon>Dryococelus</taxon>
    </lineage>
</organism>
<dbReference type="Proteomes" id="UP001159363">
    <property type="component" value="Chromosome 6"/>
</dbReference>
<protein>
    <submittedName>
        <fullName evidence="1">Uncharacterized protein</fullName>
    </submittedName>
</protein>
<evidence type="ECO:0000313" key="1">
    <source>
        <dbReference type="EMBL" id="KAJ8879666.1"/>
    </source>
</evidence>
<gene>
    <name evidence="1" type="ORF">PR048_020274</name>
</gene>